<dbReference type="CDD" id="cd06261">
    <property type="entry name" value="TM_PBP2"/>
    <property type="match status" value="1"/>
</dbReference>
<feature type="transmembrane region" description="Helical" evidence="7">
    <location>
        <begin position="47"/>
        <end position="73"/>
    </location>
</feature>
<proteinExistence type="inferred from homology"/>
<gene>
    <name evidence="9" type="ORF">GCM10023351_30320</name>
</gene>
<evidence type="ECO:0000256" key="3">
    <source>
        <dbReference type="ARBA" id="ARBA00022475"/>
    </source>
</evidence>
<evidence type="ECO:0000313" key="9">
    <source>
        <dbReference type="EMBL" id="GAA4782899.1"/>
    </source>
</evidence>
<dbReference type="Gene3D" id="1.10.3720.10">
    <property type="entry name" value="MetI-like"/>
    <property type="match status" value="1"/>
</dbReference>
<accession>A0ABP9AL06</accession>
<dbReference type="InterPro" id="IPR051393">
    <property type="entry name" value="ABC_transporter_permease"/>
</dbReference>
<keyword evidence="6 7" id="KW-0472">Membrane</keyword>
<feature type="transmembrane region" description="Helical" evidence="7">
    <location>
        <begin position="180"/>
        <end position="200"/>
    </location>
</feature>
<name>A0ABP9AL06_9MICO</name>
<comment type="subcellular location">
    <subcellularLocation>
        <location evidence="1 7">Cell membrane</location>
        <topology evidence="1 7">Multi-pass membrane protein</topology>
    </subcellularLocation>
</comment>
<reference evidence="10" key="1">
    <citation type="journal article" date="2019" name="Int. J. Syst. Evol. Microbiol.">
        <title>The Global Catalogue of Microorganisms (GCM) 10K type strain sequencing project: providing services to taxonomists for standard genome sequencing and annotation.</title>
        <authorList>
            <consortium name="The Broad Institute Genomics Platform"/>
            <consortium name="The Broad Institute Genome Sequencing Center for Infectious Disease"/>
            <person name="Wu L."/>
            <person name="Ma J."/>
        </authorList>
    </citation>
    <scope>NUCLEOTIDE SEQUENCE [LARGE SCALE GENOMIC DNA]</scope>
    <source>
        <strain evidence="10">JCM 18537</strain>
    </source>
</reference>
<dbReference type="PANTHER" id="PTHR30193">
    <property type="entry name" value="ABC TRANSPORTER PERMEASE PROTEIN"/>
    <property type="match status" value="1"/>
</dbReference>
<evidence type="ECO:0000256" key="6">
    <source>
        <dbReference type="ARBA" id="ARBA00023136"/>
    </source>
</evidence>
<organism evidence="9 10">
    <name type="scientific">Microbacterium gilvum</name>
    <dbReference type="NCBI Taxonomy" id="1336204"/>
    <lineage>
        <taxon>Bacteria</taxon>
        <taxon>Bacillati</taxon>
        <taxon>Actinomycetota</taxon>
        <taxon>Actinomycetes</taxon>
        <taxon>Micrococcales</taxon>
        <taxon>Microbacteriaceae</taxon>
        <taxon>Microbacterium</taxon>
    </lineage>
</organism>
<dbReference type="SUPFAM" id="SSF161098">
    <property type="entry name" value="MetI-like"/>
    <property type="match status" value="1"/>
</dbReference>
<evidence type="ECO:0000256" key="7">
    <source>
        <dbReference type="RuleBase" id="RU363032"/>
    </source>
</evidence>
<comment type="similarity">
    <text evidence="7">Belongs to the binding-protein-dependent transport system permease family.</text>
</comment>
<dbReference type="InterPro" id="IPR035906">
    <property type="entry name" value="MetI-like_sf"/>
</dbReference>
<feature type="transmembrane region" description="Helical" evidence="7">
    <location>
        <begin position="140"/>
        <end position="160"/>
    </location>
</feature>
<evidence type="ECO:0000256" key="5">
    <source>
        <dbReference type="ARBA" id="ARBA00022989"/>
    </source>
</evidence>
<dbReference type="Pfam" id="PF00528">
    <property type="entry name" value="BPD_transp_1"/>
    <property type="match status" value="1"/>
</dbReference>
<dbReference type="PROSITE" id="PS50928">
    <property type="entry name" value="ABC_TM1"/>
    <property type="match status" value="1"/>
</dbReference>
<sequence>MTAMMQPQTRGESATEAVVVPRRGGRRNGFRAQARPRRKGLLTFGHWWWALPGIVLVLGIHYAATIAGGFFAFTDWTGIGAFEFIGIDNFTRIFADPSKMLALGNTLFLAFGSVILTNVIGLGLAVALNRLLKTRYILRTLFFMPVVLSPLAVAYVWKFIFDYNGPLNAVLTAVGLGDLARAWVGDPTFAIWTILIVIVWQQTGFSMVIYAAGLAGVPVEIEEAATIDGTTLWQRFRHVTLPAIRPAVAIATTLGLVNGLRIFDQIMALTGGGPAGATETLATEVYKQAFSLGQFGYGAALALVLTAIILVFAIIQQRVTQEKED</sequence>
<protein>
    <submittedName>
        <fullName evidence="9">Sugar ABC transporter permease</fullName>
    </submittedName>
</protein>
<dbReference type="InterPro" id="IPR000515">
    <property type="entry name" value="MetI-like"/>
</dbReference>
<keyword evidence="3" id="KW-1003">Cell membrane</keyword>
<feature type="transmembrane region" description="Helical" evidence="7">
    <location>
        <begin position="243"/>
        <end position="263"/>
    </location>
</feature>
<feature type="transmembrane region" description="Helical" evidence="7">
    <location>
        <begin position="295"/>
        <end position="315"/>
    </location>
</feature>
<evidence type="ECO:0000256" key="1">
    <source>
        <dbReference type="ARBA" id="ARBA00004651"/>
    </source>
</evidence>
<dbReference type="RefSeq" id="WP_345441009.1">
    <property type="nucleotide sequence ID" value="NZ_BAABKO010000006.1"/>
</dbReference>
<evidence type="ECO:0000313" key="10">
    <source>
        <dbReference type="Proteomes" id="UP001501645"/>
    </source>
</evidence>
<feature type="transmembrane region" description="Helical" evidence="7">
    <location>
        <begin position="107"/>
        <end position="128"/>
    </location>
</feature>
<keyword evidence="5 7" id="KW-1133">Transmembrane helix</keyword>
<evidence type="ECO:0000256" key="2">
    <source>
        <dbReference type="ARBA" id="ARBA00022448"/>
    </source>
</evidence>
<dbReference type="EMBL" id="BAABKO010000006">
    <property type="protein sequence ID" value="GAA4782899.1"/>
    <property type="molecule type" value="Genomic_DNA"/>
</dbReference>
<dbReference type="PANTHER" id="PTHR30193:SF37">
    <property type="entry name" value="INNER MEMBRANE ABC TRANSPORTER PERMEASE PROTEIN YCJO"/>
    <property type="match status" value="1"/>
</dbReference>
<evidence type="ECO:0000259" key="8">
    <source>
        <dbReference type="PROSITE" id="PS50928"/>
    </source>
</evidence>
<keyword evidence="4 7" id="KW-0812">Transmembrane</keyword>
<evidence type="ECO:0000256" key="4">
    <source>
        <dbReference type="ARBA" id="ARBA00022692"/>
    </source>
</evidence>
<feature type="domain" description="ABC transmembrane type-1" evidence="8">
    <location>
        <begin position="103"/>
        <end position="316"/>
    </location>
</feature>
<keyword evidence="10" id="KW-1185">Reference proteome</keyword>
<dbReference type="Proteomes" id="UP001501645">
    <property type="component" value="Unassembled WGS sequence"/>
</dbReference>
<keyword evidence="2 7" id="KW-0813">Transport</keyword>
<comment type="caution">
    <text evidence="9">The sequence shown here is derived from an EMBL/GenBank/DDBJ whole genome shotgun (WGS) entry which is preliminary data.</text>
</comment>